<evidence type="ECO:0000256" key="2">
    <source>
        <dbReference type="SAM" id="SignalP"/>
    </source>
</evidence>
<dbReference type="InterPro" id="IPR056953">
    <property type="entry name" value="CUT_N"/>
</dbReference>
<gene>
    <name evidence="4" type="ORF">TELCIR_24116</name>
</gene>
<dbReference type="Pfam" id="PF25057">
    <property type="entry name" value="CUT_N"/>
    <property type="match status" value="1"/>
</dbReference>
<dbReference type="Proteomes" id="UP000230423">
    <property type="component" value="Unassembled WGS sequence"/>
</dbReference>
<evidence type="ECO:0000256" key="1">
    <source>
        <dbReference type="ARBA" id="ARBA00022729"/>
    </source>
</evidence>
<keyword evidence="5" id="KW-1185">Reference proteome</keyword>
<dbReference type="PANTHER" id="PTHR22907:SF51">
    <property type="entry name" value="CUTICLIN-1"/>
    <property type="match status" value="1"/>
</dbReference>
<dbReference type="PANTHER" id="PTHR22907">
    <property type="entry name" value="GH04558P"/>
    <property type="match status" value="1"/>
</dbReference>
<feature type="signal peptide" evidence="2">
    <location>
        <begin position="1"/>
        <end position="18"/>
    </location>
</feature>
<evidence type="ECO:0000313" key="4">
    <source>
        <dbReference type="EMBL" id="PIO54520.1"/>
    </source>
</evidence>
<dbReference type="OrthoDB" id="5864164at2759"/>
<feature type="domain" description="Cuticlin N-terminal" evidence="3">
    <location>
        <begin position="27"/>
        <end position="65"/>
    </location>
</feature>
<sequence length="100" mass="11135">MLLTIVLQSTVLFLTAHSIPVDNGVEGEPEIECGSTAITVNFNTRNTFEGHVYVKVGLQDSIMRKHLFIKLDAKCPQIPFAKALKQLMAYTTIQETQLTL</sequence>
<dbReference type="EMBL" id="KZ395740">
    <property type="protein sequence ID" value="PIO54520.1"/>
    <property type="molecule type" value="Genomic_DNA"/>
</dbReference>
<evidence type="ECO:0000313" key="5">
    <source>
        <dbReference type="Proteomes" id="UP000230423"/>
    </source>
</evidence>
<evidence type="ECO:0000259" key="3">
    <source>
        <dbReference type="Pfam" id="PF25057"/>
    </source>
</evidence>
<feature type="chain" id="PRO_5013742206" description="Cuticlin N-terminal domain-containing protein" evidence="2">
    <location>
        <begin position="19"/>
        <end position="100"/>
    </location>
</feature>
<reference evidence="4 5" key="1">
    <citation type="submission" date="2015-09" db="EMBL/GenBank/DDBJ databases">
        <title>Draft genome of the parasitic nematode Teladorsagia circumcincta isolate WARC Sus (inbred).</title>
        <authorList>
            <person name="Mitreva M."/>
        </authorList>
    </citation>
    <scope>NUCLEOTIDE SEQUENCE [LARGE SCALE GENOMIC DNA]</scope>
    <source>
        <strain evidence="4 5">S</strain>
    </source>
</reference>
<keyword evidence="1 2" id="KW-0732">Signal</keyword>
<feature type="non-terminal residue" evidence="4">
    <location>
        <position position="100"/>
    </location>
</feature>
<dbReference type="AlphaFoldDB" id="A0A2G9TAW2"/>
<proteinExistence type="predicted"/>
<protein>
    <recommendedName>
        <fullName evidence="3">Cuticlin N-terminal domain-containing protein</fullName>
    </recommendedName>
</protein>
<name>A0A2G9TAW2_TELCI</name>
<organism evidence="4 5">
    <name type="scientific">Teladorsagia circumcincta</name>
    <name type="common">Brown stomach worm</name>
    <name type="synonym">Ostertagia circumcincta</name>
    <dbReference type="NCBI Taxonomy" id="45464"/>
    <lineage>
        <taxon>Eukaryota</taxon>
        <taxon>Metazoa</taxon>
        <taxon>Ecdysozoa</taxon>
        <taxon>Nematoda</taxon>
        <taxon>Chromadorea</taxon>
        <taxon>Rhabditida</taxon>
        <taxon>Rhabditina</taxon>
        <taxon>Rhabditomorpha</taxon>
        <taxon>Strongyloidea</taxon>
        <taxon>Trichostrongylidae</taxon>
        <taxon>Teladorsagia</taxon>
    </lineage>
</organism>
<dbReference type="InterPro" id="IPR051962">
    <property type="entry name" value="Cuticlin"/>
</dbReference>
<accession>A0A2G9TAW2</accession>